<dbReference type="Pfam" id="PF01594">
    <property type="entry name" value="AI-2E_transport"/>
    <property type="match status" value="1"/>
</dbReference>
<evidence type="ECO:0000256" key="4">
    <source>
        <dbReference type="ARBA" id="ARBA00022989"/>
    </source>
</evidence>
<dbReference type="InterPro" id="IPR002549">
    <property type="entry name" value="AI-2E-like"/>
</dbReference>
<sequence>MSIHKAPIIINISTLTIVKIIVIGVILYFLYLISDVIALLFAALIFASAIDPWIDWMHNRKIPRGLGVLIIYLVLLAMVSLAVYLIIPPINHQITELSNNFPKYVDQASNVFFDLQNYADKHQWLDQMRTSLGSVNQSLQNATKGLFSTLFSIFGGIFAFFLVLVITFYMVVEEDAMKKLAWSMAPDKYQTYVLNLINRMQKKIGMWFRGQLLLCIIIFILTYVGLSILGVNYALILALIAGMTEIIPYVGPTLGAIPAVFLAFTQSPMLALFVLILYFVIQTVENNILVPKIMQKAVGLNPIVSISVLMIGFKISGIMGVILAIPVATAVSVIVKDLFNYHRQEKINK</sequence>
<keyword evidence="4 6" id="KW-1133">Transmembrane helix</keyword>
<feature type="transmembrane region" description="Helical" evidence="6">
    <location>
        <begin position="37"/>
        <end position="54"/>
    </location>
</feature>
<proteinExistence type="inferred from homology"/>
<evidence type="ECO:0000256" key="2">
    <source>
        <dbReference type="ARBA" id="ARBA00009773"/>
    </source>
</evidence>
<dbReference type="GO" id="GO:0016020">
    <property type="term" value="C:membrane"/>
    <property type="evidence" value="ECO:0007669"/>
    <property type="project" value="UniProtKB-SubCell"/>
</dbReference>
<dbReference type="PANTHER" id="PTHR21716">
    <property type="entry name" value="TRANSMEMBRANE PROTEIN"/>
    <property type="match status" value="1"/>
</dbReference>
<dbReference type="EMBL" id="LBWS01000026">
    <property type="protein sequence ID" value="KKR14520.1"/>
    <property type="molecule type" value="Genomic_DNA"/>
</dbReference>
<gene>
    <name evidence="7" type="ORF">UT42_C0026G0005</name>
</gene>
<organism evidence="7 8">
    <name type="scientific">Candidatus Falkowbacteria bacterium GW2011_GWA2_39_24</name>
    <dbReference type="NCBI Taxonomy" id="1618634"/>
    <lineage>
        <taxon>Bacteria</taxon>
        <taxon>Candidatus Falkowiibacteriota</taxon>
    </lineage>
</organism>
<evidence type="ECO:0000256" key="5">
    <source>
        <dbReference type="ARBA" id="ARBA00023136"/>
    </source>
</evidence>
<evidence type="ECO:0000256" key="6">
    <source>
        <dbReference type="SAM" id="Phobius"/>
    </source>
</evidence>
<dbReference type="Proteomes" id="UP000034048">
    <property type="component" value="Unassembled WGS sequence"/>
</dbReference>
<feature type="transmembrane region" description="Helical" evidence="6">
    <location>
        <begin position="260"/>
        <end position="281"/>
    </location>
</feature>
<comment type="similarity">
    <text evidence="2">Belongs to the autoinducer-2 exporter (AI-2E) (TC 2.A.86) family.</text>
</comment>
<feature type="transmembrane region" description="Helical" evidence="6">
    <location>
        <begin position="12"/>
        <end position="31"/>
    </location>
</feature>
<accession>A0A0G0QVZ4</accession>
<dbReference type="AlphaFoldDB" id="A0A0G0QVZ4"/>
<evidence type="ECO:0000256" key="3">
    <source>
        <dbReference type="ARBA" id="ARBA00022692"/>
    </source>
</evidence>
<feature type="transmembrane region" description="Helical" evidence="6">
    <location>
        <begin position="146"/>
        <end position="172"/>
    </location>
</feature>
<evidence type="ECO:0008006" key="9">
    <source>
        <dbReference type="Google" id="ProtNLM"/>
    </source>
</evidence>
<evidence type="ECO:0000256" key="1">
    <source>
        <dbReference type="ARBA" id="ARBA00004141"/>
    </source>
</evidence>
<dbReference type="PANTHER" id="PTHR21716:SF62">
    <property type="entry name" value="TRANSPORT PROTEIN YDBI-RELATED"/>
    <property type="match status" value="1"/>
</dbReference>
<dbReference type="GO" id="GO:0055085">
    <property type="term" value="P:transmembrane transport"/>
    <property type="evidence" value="ECO:0007669"/>
    <property type="project" value="TreeGrafter"/>
</dbReference>
<keyword evidence="5 6" id="KW-0472">Membrane</keyword>
<feature type="transmembrane region" description="Helical" evidence="6">
    <location>
        <begin position="212"/>
        <end position="240"/>
    </location>
</feature>
<reference evidence="7 8" key="1">
    <citation type="journal article" date="2015" name="Nature">
        <title>rRNA introns, odd ribosomes, and small enigmatic genomes across a large radiation of phyla.</title>
        <authorList>
            <person name="Brown C.T."/>
            <person name="Hug L.A."/>
            <person name="Thomas B.C."/>
            <person name="Sharon I."/>
            <person name="Castelle C.J."/>
            <person name="Singh A."/>
            <person name="Wilkins M.J."/>
            <person name="Williams K.H."/>
            <person name="Banfield J.F."/>
        </authorList>
    </citation>
    <scope>NUCLEOTIDE SEQUENCE [LARGE SCALE GENOMIC DNA]</scope>
</reference>
<keyword evidence="3 6" id="KW-0812">Transmembrane</keyword>
<evidence type="ECO:0000313" key="7">
    <source>
        <dbReference type="EMBL" id="KKR14520.1"/>
    </source>
</evidence>
<evidence type="ECO:0000313" key="8">
    <source>
        <dbReference type="Proteomes" id="UP000034048"/>
    </source>
</evidence>
<feature type="transmembrane region" description="Helical" evidence="6">
    <location>
        <begin position="66"/>
        <end position="87"/>
    </location>
</feature>
<feature type="transmembrane region" description="Helical" evidence="6">
    <location>
        <begin position="318"/>
        <end position="339"/>
    </location>
</feature>
<protein>
    <recommendedName>
        <fullName evidence="9">AI-2E family transporter</fullName>
    </recommendedName>
</protein>
<comment type="subcellular location">
    <subcellularLocation>
        <location evidence="1">Membrane</location>
        <topology evidence="1">Multi-pass membrane protein</topology>
    </subcellularLocation>
</comment>
<name>A0A0G0QVZ4_9BACT</name>
<comment type="caution">
    <text evidence="7">The sequence shown here is derived from an EMBL/GenBank/DDBJ whole genome shotgun (WGS) entry which is preliminary data.</text>
</comment>